<proteinExistence type="predicted"/>
<evidence type="ECO:0000313" key="4">
    <source>
        <dbReference type="Proteomes" id="UP000054047"/>
    </source>
</evidence>
<feature type="non-terminal residue" evidence="3">
    <location>
        <position position="1"/>
    </location>
</feature>
<dbReference type="GO" id="GO:0036503">
    <property type="term" value="P:ERAD pathway"/>
    <property type="evidence" value="ECO:0007669"/>
    <property type="project" value="TreeGrafter"/>
</dbReference>
<dbReference type="PANTHER" id="PTHR15204:SF0">
    <property type="entry name" value="LARGE PROLINE-RICH PROTEIN BAG6"/>
    <property type="match status" value="1"/>
</dbReference>
<evidence type="ECO:0000259" key="2">
    <source>
        <dbReference type="PROSITE" id="PS50053"/>
    </source>
</evidence>
<dbReference type="Proteomes" id="UP000054047">
    <property type="component" value="Unassembled WGS sequence"/>
</dbReference>
<dbReference type="GO" id="GO:0031593">
    <property type="term" value="F:polyubiquitin modification-dependent protein binding"/>
    <property type="evidence" value="ECO:0007669"/>
    <property type="project" value="TreeGrafter"/>
</dbReference>
<feature type="domain" description="Ubiquitin-like" evidence="2">
    <location>
        <begin position="3"/>
        <end position="52"/>
    </location>
</feature>
<feature type="compositionally biased region" description="Low complexity" evidence="1">
    <location>
        <begin position="61"/>
        <end position="79"/>
    </location>
</feature>
<dbReference type="GO" id="GO:0051787">
    <property type="term" value="F:misfolded protein binding"/>
    <property type="evidence" value="ECO:0007669"/>
    <property type="project" value="TreeGrafter"/>
</dbReference>
<dbReference type="OrthoDB" id="9450922at2759"/>
<gene>
    <name evidence="3" type="ORF">ANCDUO_21213</name>
</gene>
<dbReference type="EMBL" id="KN757510">
    <property type="protein sequence ID" value="KIH48714.1"/>
    <property type="molecule type" value="Genomic_DNA"/>
</dbReference>
<reference evidence="3 4" key="1">
    <citation type="submission" date="2013-12" db="EMBL/GenBank/DDBJ databases">
        <title>Draft genome of the parsitic nematode Ancylostoma duodenale.</title>
        <authorList>
            <person name="Mitreva M."/>
        </authorList>
    </citation>
    <scope>NUCLEOTIDE SEQUENCE [LARGE SCALE GENOMIC DNA]</scope>
    <source>
        <strain evidence="3 4">Zhejiang</strain>
    </source>
</reference>
<dbReference type="Pfam" id="PF00240">
    <property type="entry name" value="ubiquitin"/>
    <property type="match status" value="1"/>
</dbReference>
<dbReference type="InterPro" id="IPR029071">
    <property type="entry name" value="Ubiquitin-like_domsf"/>
</dbReference>
<accession>A0A0C2FPT0</accession>
<feature type="region of interest" description="Disordered" evidence="1">
    <location>
        <begin position="48"/>
        <end position="88"/>
    </location>
</feature>
<evidence type="ECO:0000313" key="3">
    <source>
        <dbReference type="EMBL" id="KIH48714.1"/>
    </source>
</evidence>
<protein>
    <recommendedName>
        <fullName evidence="2">Ubiquitin-like domain-containing protein</fullName>
    </recommendedName>
</protein>
<dbReference type="PROSITE" id="PS50053">
    <property type="entry name" value="UBIQUITIN_2"/>
    <property type="match status" value="1"/>
</dbReference>
<sequence>NLQVKDVLVTKLNNVEKSLLCLIFSGKILKDHEKLQAHNIGDGMALHLVVRQGQQNRPSQASTTAPSQNTNNSTSNSSQVTWFDYLLK</sequence>
<organism evidence="3 4">
    <name type="scientific">Ancylostoma duodenale</name>
    <dbReference type="NCBI Taxonomy" id="51022"/>
    <lineage>
        <taxon>Eukaryota</taxon>
        <taxon>Metazoa</taxon>
        <taxon>Ecdysozoa</taxon>
        <taxon>Nematoda</taxon>
        <taxon>Chromadorea</taxon>
        <taxon>Rhabditida</taxon>
        <taxon>Rhabditina</taxon>
        <taxon>Rhabditomorpha</taxon>
        <taxon>Strongyloidea</taxon>
        <taxon>Ancylostomatidae</taxon>
        <taxon>Ancylostomatinae</taxon>
        <taxon>Ancylostoma</taxon>
    </lineage>
</organism>
<evidence type="ECO:0000256" key="1">
    <source>
        <dbReference type="SAM" id="MobiDB-lite"/>
    </source>
</evidence>
<dbReference type="GO" id="GO:0071818">
    <property type="term" value="C:BAT3 complex"/>
    <property type="evidence" value="ECO:0007669"/>
    <property type="project" value="TreeGrafter"/>
</dbReference>
<dbReference type="PANTHER" id="PTHR15204">
    <property type="entry name" value="LARGE PROLINE-RICH PROTEIN BAG6"/>
    <property type="match status" value="1"/>
</dbReference>
<dbReference type="AlphaFoldDB" id="A0A0C2FPT0"/>
<name>A0A0C2FPT0_9BILA</name>
<keyword evidence="4" id="KW-1185">Reference proteome</keyword>
<dbReference type="SUPFAM" id="SSF54236">
    <property type="entry name" value="Ubiquitin-like"/>
    <property type="match status" value="1"/>
</dbReference>
<dbReference type="Gene3D" id="3.10.20.90">
    <property type="entry name" value="Phosphatidylinositol 3-kinase Catalytic Subunit, Chain A, domain 1"/>
    <property type="match status" value="1"/>
</dbReference>
<dbReference type="InterPro" id="IPR000626">
    <property type="entry name" value="Ubiquitin-like_dom"/>
</dbReference>